<reference evidence="2 3" key="1">
    <citation type="submission" date="2017-07" db="EMBL/GenBank/DDBJ databases">
        <title>Isolation and whole genome analysis of endospore-forming bacteria from heroin.</title>
        <authorList>
            <person name="Kalinowski J."/>
            <person name="Ahrens B."/>
            <person name="Al-Dilaimi A."/>
            <person name="Winkler A."/>
            <person name="Wibberg D."/>
            <person name="Schleenbecker U."/>
            <person name="Ruckert C."/>
            <person name="Wolfel R."/>
            <person name="Grass G."/>
        </authorList>
    </citation>
    <scope>NUCLEOTIDE SEQUENCE [LARGE SCALE GENOMIC DNA]</scope>
    <source>
        <strain evidence="2 3">7539</strain>
    </source>
</reference>
<proteinExistence type="predicted"/>
<feature type="transmembrane region" description="Helical" evidence="1">
    <location>
        <begin position="641"/>
        <end position="660"/>
    </location>
</feature>
<feature type="transmembrane region" description="Helical" evidence="1">
    <location>
        <begin position="672"/>
        <end position="691"/>
    </location>
</feature>
<dbReference type="AlphaFoldDB" id="A0A268NZ20"/>
<sequence length="708" mass="79614">MLIHRLWKVIWHNIKHHQKTLLFPLMGAMFACAAFICLFLILQQINANYKQNEALQLGYTYDFSIKQASPETMAQVGALPEVHETWRSMTTTDWQTVTGETIEVLMFDQPKFVESGPYYFTNRSPVQKGEIALEHDFVSVHFPDIQYGDKVELIDSDGNNHSYIFVSLFYGMSEEALLVEDIDETADIYIRANTDDKTKVRSDLEARTGKTVQQNIDTQSGLFYIEGLTAASFQQLQFAGYSLLIGAAAMFIAFWLITMKRLGLALRTVARTVVYLGHSPKRLNWQLVVTSGVLAVILAVFSTLLALTAFHLFGFALAEDLATQLSLYIGVAQLAYIPVSLRFTLLAMALLPLLAVVLGRSMLIARALADPKPHRHIPYPAKAGFVVVALSAAMAFLAISPYQQLTEQIDKLQQEREALYGWTAEEEHIWPFVHLQAPKKQADQFLEQLSADGFSFVTLTKQGNYLIAEESETSYSEIYVDLLAVPDQHWEMVLSLLDVTPLLSVDDMKASNGAVIIGSDLSHAYMIDETVKLMSWEEETANGERTLADGGDFDFRVMGTAKKDFQRLGSYSFLIPASLAAQLDVKIEAFTEEEIVYPIKTEAAKISDHLREMTASYPFANVYDEEPFWEMATDNPPVSTYYFLMIALFPFVLALCWALFRINTSWQMQLWLRLLIVVVLIGVGVGAGWGASQLFLSFGYTNITEWSD</sequence>
<comment type="caution">
    <text evidence="2">The sequence shown here is derived from an EMBL/GenBank/DDBJ whole genome shotgun (WGS) entry which is preliminary data.</text>
</comment>
<protein>
    <submittedName>
        <fullName evidence="2">Uncharacterized protein</fullName>
    </submittedName>
</protein>
<name>A0A268NZ20_SHOCL</name>
<evidence type="ECO:0000256" key="1">
    <source>
        <dbReference type="SAM" id="Phobius"/>
    </source>
</evidence>
<feature type="transmembrane region" description="Helical" evidence="1">
    <location>
        <begin position="21"/>
        <end position="42"/>
    </location>
</feature>
<gene>
    <name evidence="2" type="ORF">CHH72_10260</name>
</gene>
<organism evidence="2 3">
    <name type="scientific">Shouchella clausii</name>
    <name type="common">Alkalihalobacillus clausii</name>
    <dbReference type="NCBI Taxonomy" id="79880"/>
    <lineage>
        <taxon>Bacteria</taxon>
        <taxon>Bacillati</taxon>
        <taxon>Bacillota</taxon>
        <taxon>Bacilli</taxon>
        <taxon>Bacillales</taxon>
        <taxon>Bacillaceae</taxon>
        <taxon>Shouchella</taxon>
    </lineage>
</organism>
<dbReference type="RefSeq" id="WP_095326563.1">
    <property type="nucleotide sequence ID" value="NZ_NPCC01000012.1"/>
</dbReference>
<feature type="transmembrane region" description="Helical" evidence="1">
    <location>
        <begin position="238"/>
        <end position="257"/>
    </location>
</feature>
<dbReference type="PROSITE" id="PS51257">
    <property type="entry name" value="PROKAR_LIPOPROTEIN"/>
    <property type="match status" value="1"/>
</dbReference>
<keyword evidence="1" id="KW-0812">Transmembrane</keyword>
<feature type="transmembrane region" description="Helical" evidence="1">
    <location>
        <begin position="379"/>
        <end position="399"/>
    </location>
</feature>
<evidence type="ECO:0000313" key="3">
    <source>
        <dbReference type="Proteomes" id="UP000216207"/>
    </source>
</evidence>
<dbReference type="Proteomes" id="UP000216207">
    <property type="component" value="Unassembled WGS sequence"/>
</dbReference>
<feature type="transmembrane region" description="Helical" evidence="1">
    <location>
        <begin position="334"/>
        <end position="358"/>
    </location>
</feature>
<keyword evidence="1" id="KW-0472">Membrane</keyword>
<evidence type="ECO:0000313" key="2">
    <source>
        <dbReference type="EMBL" id="PAE88753.1"/>
    </source>
</evidence>
<accession>A0A268NZ20</accession>
<feature type="transmembrane region" description="Helical" evidence="1">
    <location>
        <begin position="287"/>
        <end position="314"/>
    </location>
</feature>
<keyword evidence="1" id="KW-1133">Transmembrane helix</keyword>
<dbReference type="EMBL" id="NPCC01000012">
    <property type="protein sequence ID" value="PAE88753.1"/>
    <property type="molecule type" value="Genomic_DNA"/>
</dbReference>